<dbReference type="PATRIC" id="fig|647171.4.peg.1498"/>
<accession>H1L0G4</accession>
<comment type="similarity">
    <text evidence="1 2">Belongs to the UPF0179 family.</text>
</comment>
<dbReference type="HAMAP" id="MF_00498">
    <property type="entry name" value="UPF0179"/>
    <property type="match status" value="1"/>
</dbReference>
<sequence length="146" mass="16712">MKKITLIGSKLAKMGNEFVYMGILEECETCKFKRICHDNLEVGRRYKIVSVRSANHQCKIHEDGVKVVEVVPAEFVIMVEAKKALEGVTLTHNPINCENVFCENYIYCNPEGIDEGDRYKILSVMNEKIKCEKGRSLRKVVITLEK</sequence>
<dbReference type="InterPro" id="IPR005369">
    <property type="entry name" value="UPF0179"/>
</dbReference>
<evidence type="ECO:0000256" key="2">
    <source>
        <dbReference type="HAMAP-Rule" id="MF_00498"/>
    </source>
</evidence>
<dbReference type="EMBL" id="AGJL01000043">
    <property type="protein sequence ID" value="EHP84887.1"/>
    <property type="molecule type" value="Genomic_DNA"/>
</dbReference>
<dbReference type="OrthoDB" id="24613at2157"/>
<reference evidence="3 4" key="1">
    <citation type="submission" date="2011-09" db="EMBL/GenBank/DDBJ databases">
        <title>The draft genome of Methanotorris formicicus Mc-S-70.</title>
        <authorList>
            <consortium name="US DOE Joint Genome Institute (JGI-PGF)"/>
            <person name="Lucas S."/>
            <person name="Han J."/>
            <person name="Lapidus A."/>
            <person name="Cheng J.-F."/>
            <person name="Goodwin L."/>
            <person name="Pitluck S."/>
            <person name="Peters L."/>
            <person name="Land M.L."/>
            <person name="Hauser L."/>
            <person name="Sieprawska-Lupa M."/>
            <person name="Takai K."/>
            <person name="Miyazaki J."/>
            <person name="Whitman W."/>
            <person name="Woyke T.J."/>
        </authorList>
    </citation>
    <scope>NUCLEOTIDE SEQUENCE [LARGE SCALE GENOMIC DNA]</scope>
    <source>
        <strain evidence="3 4">Mc-S-70</strain>
    </source>
</reference>
<dbReference type="Proteomes" id="UP000003706">
    <property type="component" value="Unassembled WGS sequence"/>
</dbReference>
<dbReference type="RefSeq" id="WP_007044965.1">
    <property type="nucleotide sequence ID" value="NZ_AGJL01000043.1"/>
</dbReference>
<dbReference type="STRING" id="647171.MetfoDRAFT_1538"/>
<dbReference type="PANTHER" id="PTHR40699:SF1">
    <property type="entry name" value="UPF0179 PROTEIN MJ1627"/>
    <property type="match status" value="1"/>
</dbReference>
<evidence type="ECO:0000313" key="4">
    <source>
        <dbReference type="Proteomes" id="UP000003706"/>
    </source>
</evidence>
<proteinExistence type="inferred from homology"/>
<organism evidence="3 4">
    <name type="scientific">Methanotorris formicicus Mc-S-70</name>
    <dbReference type="NCBI Taxonomy" id="647171"/>
    <lineage>
        <taxon>Archaea</taxon>
        <taxon>Methanobacteriati</taxon>
        <taxon>Methanobacteriota</taxon>
        <taxon>Methanomada group</taxon>
        <taxon>Methanococci</taxon>
        <taxon>Methanococcales</taxon>
        <taxon>Methanocaldococcaceae</taxon>
        <taxon>Methanotorris</taxon>
    </lineage>
</organism>
<dbReference type="PANTHER" id="PTHR40699">
    <property type="entry name" value="UPF0179 PROTEIN MJ1627"/>
    <property type="match status" value="1"/>
</dbReference>
<dbReference type="AlphaFoldDB" id="H1L0G4"/>
<comment type="caution">
    <text evidence="3">The sequence shown here is derived from an EMBL/GenBank/DDBJ whole genome shotgun (WGS) entry which is preliminary data.</text>
</comment>
<keyword evidence="4" id="KW-1185">Reference proteome</keyword>
<protein>
    <recommendedName>
        <fullName evidence="2">UPF0179 protein MetfoDRAFT_1538</fullName>
    </recommendedName>
</protein>
<evidence type="ECO:0000313" key="3">
    <source>
        <dbReference type="EMBL" id="EHP84887.1"/>
    </source>
</evidence>
<dbReference type="Pfam" id="PF03684">
    <property type="entry name" value="UPF0179"/>
    <property type="match status" value="1"/>
</dbReference>
<dbReference type="PIRSF" id="PIRSF006595">
    <property type="entry name" value="UCP006595"/>
    <property type="match status" value="1"/>
</dbReference>
<evidence type="ECO:0000256" key="1">
    <source>
        <dbReference type="ARBA" id="ARBA00010824"/>
    </source>
</evidence>
<gene>
    <name evidence="3" type="ORF">MetfoDRAFT_1538</name>
</gene>
<name>H1L0G4_9EURY</name>